<dbReference type="SUPFAM" id="SSF52540">
    <property type="entry name" value="P-loop containing nucleoside triphosphate hydrolases"/>
    <property type="match status" value="1"/>
</dbReference>
<evidence type="ECO:0000313" key="1">
    <source>
        <dbReference type="EMBL" id="WAP71034.1"/>
    </source>
</evidence>
<dbReference type="Proteomes" id="UP001164020">
    <property type="component" value="Chromosome"/>
</dbReference>
<protein>
    <recommendedName>
        <fullName evidence="3">ATPase AAA-type core domain-containing protein</fullName>
    </recommendedName>
</protein>
<evidence type="ECO:0000313" key="2">
    <source>
        <dbReference type="Proteomes" id="UP001164020"/>
    </source>
</evidence>
<evidence type="ECO:0008006" key="3">
    <source>
        <dbReference type="Google" id="ProtNLM"/>
    </source>
</evidence>
<name>A0ABY7C522_9HYPH</name>
<organism evidence="1 2">
    <name type="scientific">Jiella pelagia</name>
    <dbReference type="NCBI Taxonomy" id="2986949"/>
    <lineage>
        <taxon>Bacteria</taxon>
        <taxon>Pseudomonadati</taxon>
        <taxon>Pseudomonadota</taxon>
        <taxon>Alphaproteobacteria</taxon>
        <taxon>Hyphomicrobiales</taxon>
        <taxon>Aurantimonadaceae</taxon>
        <taxon>Jiella</taxon>
    </lineage>
</organism>
<dbReference type="InterPro" id="IPR027417">
    <property type="entry name" value="P-loop_NTPase"/>
</dbReference>
<proteinExistence type="predicted"/>
<dbReference type="Gene3D" id="3.40.50.300">
    <property type="entry name" value="P-loop containing nucleotide triphosphate hydrolases"/>
    <property type="match status" value="1"/>
</dbReference>
<keyword evidence="2" id="KW-1185">Reference proteome</keyword>
<gene>
    <name evidence="1" type="ORF">OH818_01580</name>
</gene>
<dbReference type="RefSeq" id="WP_268883578.1">
    <property type="nucleotide sequence ID" value="NZ_CP114029.1"/>
</dbReference>
<dbReference type="EMBL" id="CP114029">
    <property type="protein sequence ID" value="WAP71034.1"/>
    <property type="molecule type" value="Genomic_DNA"/>
</dbReference>
<reference evidence="1" key="1">
    <citation type="submission" date="2022-12" db="EMBL/GenBank/DDBJ databases">
        <title>Jiella pelagia sp. nov., isolated from phosphonate enriched culture of Northwest Pacific surface seawater.</title>
        <authorList>
            <person name="Shin D.Y."/>
            <person name="Hwang C.Y."/>
        </authorList>
    </citation>
    <scope>NUCLEOTIDE SEQUENCE</scope>
    <source>
        <strain evidence="1">HL-NP1</strain>
    </source>
</reference>
<accession>A0ABY7C522</accession>
<sequence length="107" mass="12152">MDQPEDDLDNRVIMRIVELIKTSKSTRQLIFATHNPNMVVNGDADKIISLTTGDKHPNPANNEITITVEEDGAIETPEVRQLITRIMEGGETAFDLRRRKYRFDKAA</sequence>